<protein>
    <submittedName>
        <fullName evidence="2">Uncharacterized protein</fullName>
    </submittedName>
</protein>
<evidence type="ECO:0000313" key="2">
    <source>
        <dbReference type="EMBL" id="RMI28211.1"/>
    </source>
</evidence>
<dbReference type="Proteomes" id="UP000279275">
    <property type="component" value="Unassembled WGS sequence"/>
</dbReference>
<feature type="region of interest" description="Disordered" evidence="1">
    <location>
        <begin position="28"/>
        <end position="61"/>
    </location>
</feature>
<feature type="compositionally biased region" description="Polar residues" evidence="1">
    <location>
        <begin position="28"/>
        <end position="37"/>
    </location>
</feature>
<organism evidence="2 3">
    <name type="scientific">Nocardia stercoris</name>
    <dbReference type="NCBI Taxonomy" id="2483361"/>
    <lineage>
        <taxon>Bacteria</taxon>
        <taxon>Bacillati</taxon>
        <taxon>Actinomycetota</taxon>
        <taxon>Actinomycetes</taxon>
        <taxon>Mycobacteriales</taxon>
        <taxon>Nocardiaceae</taxon>
        <taxon>Nocardia</taxon>
    </lineage>
</organism>
<gene>
    <name evidence="2" type="ORF">EBN03_31400</name>
</gene>
<reference evidence="2 3" key="1">
    <citation type="submission" date="2018-10" db="EMBL/GenBank/DDBJ databases">
        <title>Isolation from cow dung.</title>
        <authorList>
            <person name="Ling L."/>
        </authorList>
    </citation>
    <scope>NUCLEOTIDE SEQUENCE [LARGE SCALE GENOMIC DNA]</scope>
    <source>
        <strain evidence="2 3">NEAU-LL90</strain>
    </source>
</reference>
<dbReference type="OrthoDB" id="4568594at2"/>
<proteinExistence type="predicted"/>
<keyword evidence="3" id="KW-1185">Reference proteome</keyword>
<feature type="compositionally biased region" description="Low complexity" evidence="1">
    <location>
        <begin position="44"/>
        <end position="61"/>
    </location>
</feature>
<evidence type="ECO:0000313" key="3">
    <source>
        <dbReference type="Proteomes" id="UP000279275"/>
    </source>
</evidence>
<comment type="caution">
    <text evidence="2">The sequence shown here is derived from an EMBL/GenBank/DDBJ whole genome shotgun (WGS) entry which is preliminary data.</text>
</comment>
<evidence type="ECO:0000256" key="1">
    <source>
        <dbReference type="SAM" id="MobiDB-lite"/>
    </source>
</evidence>
<name>A0A3M2KSZ2_9NOCA</name>
<dbReference type="AlphaFoldDB" id="A0A3M2KSZ2"/>
<sequence length="264" mass="26870">MLVVAALTIAVVALALIVPHNGSVGTATTAPSTTSLGPVSAPLSGTTAGTPGTPGATSAPAAPHFGYQPLWPFTSVTQARAWQQEANPGGHQPWHLDAGLVTQMFTQQYLGYPNVDKILRTDVRGDQSWVSVGFDNGEGSTTTAAVVHLVRIGAGADRPWEVVGTEDTTLSLTTPGYGSAMTSPLTAGGTVTGVDESLRVQVRGGPSPQQPVGEVSGIPAGGTNAPWSVTIPLHPICPGTFTVAVSTGGHVARVEHFAVTGVHC</sequence>
<dbReference type="EMBL" id="RFFH01000024">
    <property type="protein sequence ID" value="RMI28211.1"/>
    <property type="molecule type" value="Genomic_DNA"/>
</dbReference>
<accession>A0A3M2KSZ2</accession>